<evidence type="ECO:0000313" key="2">
    <source>
        <dbReference type="Proteomes" id="UP000814128"/>
    </source>
</evidence>
<sequence>MPVQNSKLLLDADLDDSTKDRLRRGVREVFKGQIDAARRALDSQLEVTTTDVDEEMARKMYESTLERLSRAMTELYGEHIREYRQSIDVDLTFIAGFPSPQVPPRAALVANTAGCKSGSSSWLSESVAWANAAPTLEEYMRKERTAWSAYTPVYMDSGGCGHSTPTIVAHEPTAPGGGVPGLFSPLRLQGPSTEHLHYLNRLDALLSGGALLRLSQCQLDQTSQTTGMKRAFATDVPRAEIGLSQLDRNQGCIVDDISVVEVELSTKRKASEDKVRDVAYRLRATRLQKNIEDIARAPLRPGRENAQPVNERGMETSHGQVWNLNSCGNGYLARPQGPGDARRQEAIERSEAERTEQVKRMRSQNEADKSRSR</sequence>
<dbReference type="Proteomes" id="UP000814128">
    <property type="component" value="Unassembled WGS sequence"/>
</dbReference>
<name>A0ACB8R0N4_9AGAM</name>
<protein>
    <submittedName>
        <fullName evidence="1">Uncharacterized protein</fullName>
    </submittedName>
</protein>
<accession>A0ACB8R0N4</accession>
<keyword evidence="2" id="KW-1185">Reference proteome</keyword>
<reference evidence="1" key="1">
    <citation type="submission" date="2021-02" db="EMBL/GenBank/DDBJ databases">
        <authorList>
            <consortium name="DOE Joint Genome Institute"/>
            <person name="Ahrendt S."/>
            <person name="Looney B.P."/>
            <person name="Miyauchi S."/>
            <person name="Morin E."/>
            <person name="Drula E."/>
            <person name="Courty P.E."/>
            <person name="Chicoki N."/>
            <person name="Fauchery L."/>
            <person name="Kohler A."/>
            <person name="Kuo A."/>
            <person name="Labutti K."/>
            <person name="Pangilinan J."/>
            <person name="Lipzen A."/>
            <person name="Riley R."/>
            <person name="Andreopoulos W."/>
            <person name="He G."/>
            <person name="Johnson J."/>
            <person name="Barry K.W."/>
            <person name="Grigoriev I.V."/>
            <person name="Nagy L."/>
            <person name="Hibbett D."/>
            <person name="Henrissat B."/>
            <person name="Matheny P.B."/>
            <person name="Labbe J."/>
            <person name="Martin F."/>
        </authorList>
    </citation>
    <scope>NUCLEOTIDE SEQUENCE</scope>
    <source>
        <strain evidence="1">EC-137</strain>
    </source>
</reference>
<dbReference type="EMBL" id="MU273465">
    <property type="protein sequence ID" value="KAI0037191.1"/>
    <property type="molecule type" value="Genomic_DNA"/>
</dbReference>
<comment type="caution">
    <text evidence="1">The sequence shown here is derived from an EMBL/GenBank/DDBJ whole genome shotgun (WGS) entry which is preliminary data.</text>
</comment>
<evidence type="ECO:0000313" key="1">
    <source>
        <dbReference type="EMBL" id="KAI0037191.1"/>
    </source>
</evidence>
<reference evidence="1" key="2">
    <citation type="journal article" date="2022" name="New Phytol.">
        <title>Evolutionary transition to the ectomycorrhizal habit in the genomes of a hyperdiverse lineage of mushroom-forming fungi.</title>
        <authorList>
            <person name="Looney B."/>
            <person name="Miyauchi S."/>
            <person name="Morin E."/>
            <person name="Drula E."/>
            <person name="Courty P.E."/>
            <person name="Kohler A."/>
            <person name="Kuo A."/>
            <person name="LaButti K."/>
            <person name="Pangilinan J."/>
            <person name="Lipzen A."/>
            <person name="Riley R."/>
            <person name="Andreopoulos W."/>
            <person name="He G."/>
            <person name="Johnson J."/>
            <person name="Nolan M."/>
            <person name="Tritt A."/>
            <person name="Barry K.W."/>
            <person name="Grigoriev I.V."/>
            <person name="Nagy L.G."/>
            <person name="Hibbett D."/>
            <person name="Henrissat B."/>
            <person name="Matheny P.B."/>
            <person name="Labbe J."/>
            <person name="Martin F.M."/>
        </authorList>
    </citation>
    <scope>NUCLEOTIDE SEQUENCE</scope>
    <source>
        <strain evidence="1">EC-137</strain>
    </source>
</reference>
<organism evidence="1 2">
    <name type="scientific">Vararia minispora EC-137</name>
    <dbReference type="NCBI Taxonomy" id="1314806"/>
    <lineage>
        <taxon>Eukaryota</taxon>
        <taxon>Fungi</taxon>
        <taxon>Dikarya</taxon>
        <taxon>Basidiomycota</taxon>
        <taxon>Agaricomycotina</taxon>
        <taxon>Agaricomycetes</taxon>
        <taxon>Russulales</taxon>
        <taxon>Lachnocladiaceae</taxon>
        <taxon>Vararia</taxon>
    </lineage>
</organism>
<gene>
    <name evidence="1" type="ORF">K488DRAFT_81413</name>
</gene>
<proteinExistence type="predicted"/>